<accession>A0AAN9GPS2</accession>
<dbReference type="Gene3D" id="2.30.30.140">
    <property type="match status" value="1"/>
</dbReference>
<dbReference type="SUPFAM" id="SSF63748">
    <property type="entry name" value="Tudor/PWWP/MBT"/>
    <property type="match status" value="1"/>
</dbReference>
<feature type="compositionally biased region" description="Polar residues" evidence="2">
    <location>
        <begin position="54"/>
        <end position="73"/>
    </location>
</feature>
<organism evidence="4 5">
    <name type="scientific">Littorina saxatilis</name>
    <dbReference type="NCBI Taxonomy" id="31220"/>
    <lineage>
        <taxon>Eukaryota</taxon>
        <taxon>Metazoa</taxon>
        <taxon>Spiralia</taxon>
        <taxon>Lophotrochozoa</taxon>
        <taxon>Mollusca</taxon>
        <taxon>Gastropoda</taxon>
        <taxon>Caenogastropoda</taxon>
        <taxon>Littorinimorpha</taxon>
        <taxon>Littorinoidea</taxon>
        <taxon>Littorinidae</taxon>
        <taxon>Littorina</taxon>
    </lineage>
</organism>
<dbReference type="PANTHER" id="PTHR48025">
    <property type="entry name" value="OS02G0815200 PROTEIN"/>
    <property type="match status" value="1"/>
</dbReference>
<comment type="caution">
    <text evidence="4">The sequence shown here is derived from an EMBL/GenBank/DDBJ whole genome shotgun (WGS) entry which is preliminary data.</text>
</comment>
<feature type="domain" description="RRM" evidence="3">
    <location>
        <begin position="90"/>
        <end position="162"/>
    </location>
</feature>
<evidence type="ECO:0000256" key="1">
    <source>
        <dbReference type="ARBA" id="ARBA00022884"/>
    </source>
</evidence>
<protein>
    <recommendedName>
        <fullName evidence="3">RRM domain-containing protein</fullName>
    </recommendedName>
</protein>
<dbReference type="PANTHER" id="PTHR48025:SF1">
    <property type="entry name" value="RRM DOMAIN-CONTAINING PROTEIN"/>
    <property type="match status" value="1"/>
</dbReference>
<dbReference type="InterPro" id="IPR035979">
    <property type="entry name" value="RBD_domain_sf"/>
</dbReference>
<dbReference type="Pfam" id="PF00567">
    <property type="entry name" value="TUDOR"/>
    <property type="match status" value="1"/>
</dbReference>
<dbReference type="CDD" id="cd00590">
    <property type="entry name" value="RRM_SF"/>
    <property type="match status" value="1"/>
</dbReference>
<evidence type="ECO:0000313" key="5">
    <source>
        <dbReference type="Proteomes" id="UP001374579"/>
    </source>
</evidence>
<dbReference type="InterPro" id="IPR002999">
    <property type="entry name" value="Tudor"/>
</dbReference>
<dbReference type="GO" id="GO:0003729">
    <property type="term" value="F:mRNA binding"/>
    <property type="evidence" value="ECO:0007669"/>
    <property type="project" value="TreeGrafter"/>
</dbReference>
<dbReference type="InterPro" id="IPR050502">
    <property type="entry name" value="Euk_RNA-bind_prot"/>
</dbReference>
<feature type="domain" description="RRM" evidence="3">
    <location>
        <begin position="257"/>
        <end position="325"/>
    </location>
</feature>
<dbReference type="EMBL" id="JBAMIC010000001">
    <property type="protein sequence ID" value="KAK7116269.1"/>
    <property type="molecule type" value="Genomic_DNA"/>
</dbReference>
<sequence>MFSMAGPVSSIHDTATMVFVRYDSPDKVRLALKMFPFLDLRLGWRNDGSQTQMNHANAMNTSPRGISRPATSQRKAKMFRMDPDEERIVEVMIDNLDNGYSITKVHIEDLFQGYDLRSVNIVYNRNSTAKSASVRLASEWEAEELVSEFDGYNFCGKQLSVYIKGQDAVSPKLEKMHIPRLPCLAHIMEELGRTPAISDCESLSPKRKPMCVSEEEPRRPFPSRLIEDMEQTPDVDALYEISAMEREVRKTGVEVPAIFVTNFLSKFIEKDVRRWFAKFKPLSIDIVQDWGLKKAFLELPNKQQVRSAIAEMCHENINGLSLKVDVPYFLPKLRREILGTGGKISILRNRRPQVTGDHGLMQELVEFRNQVIVALLQTQTRLICGQVEVIVTHVITDKLFFGQVLDKEAMEILRQISEEMNKPCEDPLPPRRDGPCIVHSKKDDLFHRGWILGHKPFFAEAEVFFVDGGHVQTVPKWRMRTADHMGIWDLQPVAVPFTLTEPVVNLRSRLGTHIIVEIQTVQKNGMVVAKPISLLPNSKELLKTVKKLVI</sequence>
<gene>
    <name evidence="4" type="ORF">V1264_001982</name>
</gene>
<keyword evidence="5" id="KW-1185">Reference proteome</keyword>
<dbReference type="SUPFAM" id="SSF54928">
    <property type="entry name" value="RNA-binding domain, RBD"/>
    <property type="match status" value="2"/>
</dbReference>
<evidence type="ECO:0000256" key="2">
    <source>
        <dbReference type="SAM" id="MobiDB-lite"/>
    </source>
</evidence>
<dbReference type="Proteomes" id="UP001374579">
    <property type="component" value="Unassembled WGS sequence"/>
</dbReference>
<evidence type="ECO:0000313" key="4">
    <source>
        <dbReference type="EMBL" id="KAK7116269.1"/>
    </source>
</evidence>
<reference evidence="4 5" key="1">
    <citation type="submission" date="2024-02" db="EMBL/GenBank/DDBJ databases">
        <title>Chromosome-scale genome assembly of the rough periwinkle Littorina saxatilis.</title>
        <authorList>
            <person name="De Jode A."/>
            <person name="Faria R."/>
            <person name="Formenti G."/>
            <person name="Sims Y."/>
            <person name="Smith T.P."/>
            <person name="Tracey A."/>
            <person name="Wood J.M.D."/>
            <person name="Zagrodzka Z.B."/>
            <person name="Johannesson K."/>
            <person name="Butlin R.K."/>
            <person name="Leder E.H."/>
        </authorList>
    </citation>
    <scope>NUCLEOTIDE SEQUENCE [LARGE SCALE GENOMIC DNA]</scope>
    <source>
        <strain evidence="4">Snail1</strain>
        <tissue evidence="4">Muscle</tissue>
    </source>
</reference>
<evidence type="ECO:0000259" key="3">
    <source>
        <dbReference type="SMART" id="SM00360"/>
    </source>
</evidence>
<dbReference type="Gene3D" id="3.30.70.330">
    <property type="match status" value="2"/>
</dbReference>
<dbReference type="SMART" id="SM00360">
    <property type="entry name" value="RRM"/>
    <property type="match status" value="2"/>
</dbReference>
<dbReference type="AlphaFoldDB" id="A0AAN9GPS2"/>
<dbReference type="InterPro" id="IPR012677">
    <property type="entry name" value="Nucleotide-bd_a/b_plait_sf"/>
</dbReference>
<name>A0AAN9GPS2_9CAEN</name>
<dbReference type="InterPro" id="IPR000504">
    <property type="entry name" value="RRM_dom"/>
</dbReference>
<proteinExistence type="predicted"/>
<keyword evidence="1" id="KW-0694">RNA-binding</keyword>
<feature type="region of interest" description="Disordered" evidence="2">
    <location>
        <begin position="54"/>
        <end position="74"/>
    </location>
</feature>